<evidence type="ECO:0000259" key="1">
    <source>
        <dbReference type="PROSITE" id="PS51704"/>
    </source>
</evidence>
<accession>A0A1M5ZPU1</accession>
<dbReference type="InterPro" id="IPR032160">
    <property type="entry name" value="DUF4996"/>
</dbReference>
<dbReference type="Proteomes" id="UP000184608">
    <property type="component" value="Unassembled WGS sequence"/>
</dbReference>
<dbReference type="Pfam" id="PF03009">
    <property type="entry name" value="GDPD"/>
    <property type="match status" value="1"/>
</dbReference>
<dbReference type="PANTHER" id="PTHR46320">
    <property type="entry name" value="GLYCEROPHOSPHODIESTER PHOSPHODIESTERASE 1"/>
    <property type="match status" value="1"/>
</dbReference>
<evidence type="ECO:0000313" key="3">
    <source>
        <dbReference type="Proteomes" id="UP000184608"/>
    </source>
</evidence>
<evidence type="ECO:0000313" key="2">
    <source>
        <dbReference type="EMBL" id="SHI26232.1"/>
    </source>
</evidence>
<dbReference type="GO" id="GO:0070291">
    <property type="term" value="P:N-acylethanolamine metabolic process"/>
    <property type="evidence" value="ECO:0007669"/>
    <property type="project" value="TreeGrafter"/>
</dbReference>
<reference evidence="2 3" key="1">
    <citation type="submission" date="2016-11" db="EMBL/GenBank/DDBJ databases">
        <authorList>
            <person name="Jaros S."/>
            <person name="Januszkiewicz K."/>
            <person name="Wedrychowicz H."/>
        </authorList>
    </citation>
    <scope>NUCLEOTIDE SEQUENCE [LARGE SCALE GENOMIC DNA]</scope>
    <source>
        <strain evidence="2 3">CECT 7868</strain>
    </source>
</reference>
<dbReference type="PANTHER" id="PTHR46320:SF1">
    <property type="entry name" value="GLYCEROPHOSPHODIESTER PHOSPHODIESTERASE 1"/>
    <property type="match status" value="1"/>
</dbReference>
<feature type="domain" description="GP-PDE" evidence="1">
    <location>
        <begin position="17"/>
        <end position="273"/>
    </location>
</feature>
<dbReference type="AlphaFoldDB" id="A0A1M5ZPU1"/>
<dbReference type="EC" id="3.1.4.46" evidence="2"/>
<dbReference type="SUPFAM" id="SSF51695">
    <property type="entry name" value="PLC-like phosphodiesterases"/>
    <property type="match status" value="1"/>
</dbReference>
<dbReference type="GO" id="GO:0005886">
    <property type="term" value="C:plasma membrane"/>
    <property type="evidence" value="ECO:0007669"/>
    <property type="project" value="TreeGrafter"/>
</dbReference>
<keyword evidence="3" id="KW-1185">Reference proteome</keyword>
<dbReference type="EMBL" id="FQXZ01000035">
    <property type="protein sequence ID" value="SHI26232.1"/>
    <property type="molecule type" value="Genomic_DNA"/>
</dbReference>
<dbReference type="InterPro" id="IPR030395">
    <property type="entry name" value="GP_PDE_dom"/>
</dbReference>
<dbReference type="InterPro" id="IPR017946">
    <property type="entry name" value="PLC-like_Pdiesterase_TIM-brl"/>
</dbReference>
<organism evidence="2 3">
    <name type="scientific">Vibrio aerogenes CECT 7868</name>
    <dbReference type="NCBI Taxonomy" id="1216006"/>
    <lineage>
        <taxon>Bacteria</taxon>
        <taxon>Pseudomonadati</taxon>
        <taxon>Pseudomonadota</taxon>
        <taxon>Gammaproteobacteria</taxon>
        <taxon>Vibrionales</taxon>
        <taxon>Vibrionaceae</taxon>
        <taxon>Vibrio</taxon>
    </lineage>
</organism>
<sequence>MELTTKTLDFSRNNPDVLIIAHRGIWHQAPENSLAAVEASIQAGAQIVEIDTQLCATGEFVVIHDATLDRTTTGSGLVAETSLEEIQQLYLYESDGASQVVSQQRVSLLSEVLELARGRIIVNVDAKFPAQLPAIVDAIEQLEMLDQVIVKSKFIPDEQAVTPELAQLCRKVMHIPLVHAPKGKIEPLMRALSALQPKMIEFSFEDLEEFRAAKPLLQQLDYRIWLNTLDPVNVLGFADGKALRDPEAIWGTLIDAGVGALQTDYPEQLGQWLSERPRQDTSLSHPE</sequence>
<dbReference type="CDD" id="cd08566">
    <property type="entry name" value="GDPD_AtGDE_like"/>
    <property type="match status" value="1"/>
</dbReference>
<dbReference type="GO" id="GO:0008889">
    <property type="term" value="F:glycerophosphodiester phosphodiesterase activity"/>
    <property type="evidence" value="ECO:0007669"/>
    <property type="project" value="UniProtKB-EC"/>
</dbReference>
<protein>
    <submittedName>
        <fullName evidence="2">Putative glycerophosphoryl diester phosphodiesterase 1</fullName>
        <ecNumber evidence="2">3.1.4.46</ecNumber>
    </submittedName>
</protein>
<dbReference type="STRING" id="1216006.VA7868_03033"/>
<dbReference type="Pfam" id="PF16387">
    <property type="entry name" value="DUF4996"/>
    <property type="match status" value="1"/>
</dbReference>
<dbReference type="GO" id="GO:0006580">
    <property type="term" value="P:ethanolamine metabolic process"/>
    <property type="evidence" value="ECO:0007669"/>
    <property type="project" value="TreeGrafter"/>
</dbReference>
<name>A0A1M5ZPU1_9VIBR</name>
<dbReference type="OrthoDB" id="9795622at2"/>
<gene>
    <name evidence="2" type="primary">glpQ1</name>
    <name evidence="2" type="ORF">VA7868_03033</name>
</gene>
<keyword evidence="2" id="KW-0378">Hydrolase</keyword>
<dbReference type="RefSeq" id="WP_073604656.1">
    <property type="nucleotide sequence ID" value="NZ_FQXZ01000035.1"/>
</dbReference>
<dbReference type="GO" id="GO:0006644">
    <property type="term" value="P:phospholipid metabolic process"/>
    <property type="evidence" value="ECO:0007669"/>
    <property type="project" value="TreeGrafter"/>
</dbReference>
<proteinExistence type="predicted"/>
<dbReference type="Gene3D" id="3.20.20.190">
    <property type="entry name" value="Phosphatidylinositol (PI) phosphodiesterase"/>
    <property type="match status" value="1"/>
</dbReference>
<dbReference type="PROSITE" id="PS51704">
    <property type="entry name" value="GP_PDE"/>
    <property type="match status" value="1"/>
</dbReference>